<dbReference type="PIRSF" id="PIRSF028099">
    <property type="entry name" value="DUF1111"/>
    <property type="match status" value="1"/>
</dbReference>
<proteinExistence type="predicted"/>
<feature type="chain" id="PRO_5016789481" evidence="5">
    <location>
        <begin position="21"/>
        <end position="443"/>
    </location>
</feature>
<dbReference type="RefSeq" id="WP_167458882.1">
    <property type="nucleotide sequence ID" value="NZ_CBCSFG010000019.1"/>
</dbReference>
<evidence type="ECO:0000256" key="2">
    <source>
        <dbReference type="ARBA" id="ARBA00022723"/>
    </source>
</evidence>
<keyword evidence="3 4" id="KW-0408">Iron</keyword>
<dbReference type="InterPro" id="IPR036909">
    <property type="entry name" value="Cyt_c-like_dom_sf"/>
</dbReference>
<reference evidence="8" key="1">
    <citation type="submission" date="2018-07" db="EMBL/GenBank/DDBJ databases">
        <authorList>
            <person name="Blom J."/>
        </authorList>
    </citation>
    <scope>NUCLEOTIDE SEQUENCE [LARGE SCALE GENOMIC DNA]</scope>
    <source>
        <strain evidence="8">CCOS 864</strain>
    </source>
</reference>
<dbReference type="InterPro" id="IPR010538">
    <property type="entry name" value="DHOR"/>
</dbReference>
<keyword evidence="8" id="KW-1185">Reference proteome</keyword>
<dbReference type="SUPFAM" id="SSF46626">
    <property type="entry name" value="Cytochrome c"/>
    <property type="match status" value="1"/>
</dbReference>
<dbReference type="PANTHER" id="PTHR30600">
    <property type="entry name" value="CYTOCHROME C PEROXIDASE-RELATED"/>
    <property type="match status" value="1"/>
</dbReference>
<feature type="domain" description="Cytochrome c" evidence="6">
    <location>
        <begin position="311"/>
        <end position="443"/>
    </location>
</feature>
<dbReference type="InterPro" id="IPR051395">
    <property type="entry name" value="Cytochrome_c_Peroxidase/MauG"/>
</dbReference>
<dbReference type="Gene3D" id="1.10.760.10">
    <property type="entry name" value="Cytochrome c-like domain"/>
    <property type="match status" value="1"/>
</dbReference>
<dbReference type="GO" id="GO:0009055">
    <property type="term" value="F:electron transfer activity"/>
    <property type="evidence" value="ECO:0007669"/>
    <property type="project" value="InterPro"/>
</dbReference>
<evidence type="ECO:0000259" key="6">
    <source>
        <dbReference type="PROSITE" id="PS51007"/>
    </source>
</evidence>
<evidence type="ECO:0000256" key="3">
    <source>
        <dbReference type="ARBA" id="ARBA00023004"/>
    </source>
</evidence>
<dbReference type="InterPro" id="IPR009056">
    <property type="entry name" value="Cyt_c-like_dom"/>
</dbReference>
<feature type="signal peptide" evidence="5">
    <location>
        <begin position="1"/>
        <end position="20"/>
    </location>
</feature>
<organism evidence="7 8">
    <name type="scientific">Pseudomonas wadenswilerensis</name>
    <dbReference type="NCBI Taxonomy" id="1785161"/>
    <lineage>
        <taxon>Bacteria</taxon>
        <taxon>Pseudomonadati</taxon>
        <taxon>Pseudomonadota</taxon>
        <taxon>Gammaproteobacteria</taxon>
        <taxon>Pseudomonadales</taxon>
        <taxon>Pseudomonadaceae</taxon>
        <taxon>Pseudomonas</taxon>
    </lineage>
</organism>
<accession>A0A380SXX4</accession>
<evidence type="ECO:0000256" key="4">
    <source>
        <dbReference type="PROSITE-ProRule" id="PRU00433"/>
    </source>
</evidence>
<dbReference type="Pfam" id="PF06537">
    <property type="entry name" value="DHOR"/>
    <property type="match status" value="1"/>
</dbReference>
<dbReference type="PANTHER" id="PTHR30600:SF4">
    <property type="entry name" value="CYTOCHROME C DOMAIN-CONTAINING PROTEIN"/>
    <property type="match status" value="1"/>
</dbReference>
<sequence>MKRYGLWLLLGMLVSLPASAEHAAVNREAFAQPLPGLDDDLQRERFFHGRSLFRQAWVVAPSRDEAVDGLGPLYNRISCIACHPKNGRGQAPASDHEPLRTLLVRLSRPGRDAHGGPLPHPAYGDQLNESAIPGVAGEGRAHVRWQEQFVTLADGERIGLRSPRLSFSELNYGPLDNVHTSMRVGSPVFGLGLLEAIEASTLQALADAPKPDGVKGRVNQVWSVERQRLEAGRFGLKSNQPDLRQQIASALHGDLGITSPLYPEQNCTSMQQDCRQAVSGGAPELDALQLGDLHFYLAHLAPPPRRGLDNPEVQRGERLFNEAGCAQCHRPRLTTGQHPLYPLLSARQIEPYSDLLLHDMGPGLADGRDDYLASGREWRTAPLWGLGLIERINPGAGYLHDGRARTLEEAVLWHGGEAQVARERFKALVADDRRALRAFLQSL</sequence>
<dbReference type="GO" id="GO:0004130">
    <property type="term" value="F:cytochrome-c peroxidase activity"/>
    <property type="evidence" value="ECO:0007669"/>
    <property type="project" value="TreeGrafter"/>
</dbReference>
<dbReference type="PROSITE" id="PS51007">
    <property type="entry name" value="CYTC"/>
    <property type="match status" value="1"/>
</dbReference>
<dbReference type="AlphaFoldDB" id="A0A380SXX4"/>
<keyword evidence="1 4" id="KW-0349">Heme</keyword>
<evidence type="ECO:0000313" key="8">
    <source>
        <dbReference type="Proteomes" id="UP000255177"/>
    </source>
</evidence>
<dbReference type="GO" id="GO:0046872">
    <property type="term" value="F:metal ion binding"/>
    <property type="evidence" value="ECO:0007669"/>
    <property type="project" value="UniProtKB-KW"/>
</dbReference>
<protein>
    <submittedName>
        <fullName evidence="7">Cytochrome c family protein</fullName>
    </submittedName>
</protein>
<dbReference type="Proteomes" id="UP000255177">
    <property type="component" value="Unassembled WGS sequence"/>
</dbReference>
<gene>
    <name evidence="7" type="ORF">CCOS864_02288</name>
</gene>
<evidence type="ECO:0000256" key="1">
    <source>
        <dbReference type="ARBA" id="ARBA00022617"/>
    </source>
</evidence>
<dbReference type="GO" id="GO:0020037">
    <property type="term" value="F:heme binding"/>
    <property type="evidence" value="ECO:0007669"/>
    <property type="project" value="InterPro"/>
</dbReference>
<keyword evidence="2 4" id="KW-0479">Metal-binding</keyword>
<evidence type="ECO:0000256" key="5">
    <source>
        <dbReference type="SAM" id="SignalP"/>
    </source>
</evidence>
<name>A0A380SXX4_9PSED</name>
<evidence type="ECO:0000313" key="7">
    <source>
        <dbReference type="EMBL" id="SUQ62839.1"/>
    </source>
</evidence>
<keyword evidence="5" id="KW-0732">Signal</keyword>
<dbReference type="EMBL" id="UIDD01000007">
    <property type="protein sequence ID" value="SUQ62839.1"/>
    <property type="molecule type" value="Genomic_DNA"/>
</dbReference>